<proteinExistence type="predicted"/>
<evidence type="ECO:0000313" key="2">
    <source>
        <dbReference type="Proteomes" id="UP000652354"/>
    </source>
</evidence>
<accession>A0A919Q3H3</accession>
<organism evidence="1 2">
    <name type="scientific">Demequina activiva</name>
    <dbReference type="NCBI Taxonomy" id="1582364"/>
    <lineage>
        <taxon>Bacteria</taxon>
        <taxon>Bacillati</taxon>
        <taxon>Actinomycetota</taxon>
        <taxon>Actinomycetes</taxon>
        <taxon>Micrococcales</taxon>
        <taxon>Demequinaceae</taxon>
        <taxon>Demequina</taxon>
    </lineage>
</organism>
<dbReference type="Proteomes" id="UP000652354">
    <property type="component" value="Unassembled WGS sequence"/>
</dbReference>
<protein>
    <submittedName>
        <fullName evidence="1">Uncharacterized protein</fullName>
    </submittedName>
</protein>
<keyword evidence="2" id="KW-1185">Reference proteome</keyword>
<reference evidence="1" key="1">
    <citation type="submission" date="2021-01" db="EMBL/GenBank/DDBJ databases">
        <title>Whole genome shotgun sequence of Demequina activiva NBRC 110675.</title>
        <authorList>
            <person name="Komaki H."/>
            <person name="Tamura T."/>
        </authorList>
    </citation>
    <scope>NUCLEOTIDE SEQUENCE</scope>
    <source>
        <strain evidence="1">NBRC 110675</strain>
    </source>
</reference>
<evidence type="ECO:0000313" key="1">
    <source>
        <dbReference type="EMBL" id="GIG53628.1"/>
    </source>
</evidence>
<comment type="caution">
    <text evidence="1">The sequence shown here is derived from an EMBL/GenBank/DDBJ whole genome shotgun (WGS) entry which is preliminary data.</text>
</comment>
<gene>
    <name evidence="1" type="ORF">Dac01nite_03800</name>
</gene>
<name>A0A919Q3H3_9MICO</name>
<sequence>MRGVTALAVALTATPVAADDHDPANDVAETIARAAPHADRVMTTTAIPVTDAEYDLGDVEVSVPLDADKPLLIEAGGTGTEISLPAELRVRDGVLADDGTVVFEEAGDGAHAAVQALDDGSVRLQTVLDSPDAPSTYTYDFGQGVELVLLENGSVEVTEPLGDGIVAVTGTIDAPWAIDADGASVPTSYTVDGSRLVQHVEHGPQHTYPITADPSYSYGWKVYTKYSRSETRNIAGWTSYGTIVSGVCPFIPRFGQVTAAACIAAFSAVATSIDNTFNSAKSQGRCVEISYPYYPTLVTIAAQARWKVVSC</sequence>
<dbReference type="EMBL" id="BONR01000001">
    <property type="protein sequence ID" value="GIG53628.1"/>
    <property type="molecule type" value="Genomic_DNA"/>
</dbReference>
<dbReference type="AlphaFoldDB" id="A0A919Q3H3"/>